<dbReference type="RefSeq" id="XP_007513135.1">
    <property type="nucleotide sequence ID" value="XM_007513073.1"/>
</dbReference>
<feature type="region of interest" description="Disordered" evidence="1">
    <location>
        <begin position="1"/>
        <end position="70"/>
    </location>
</feature>
<name>K8F558_9CHLO</name>
<reference evidence="2 3" key="1">
    <citation type="submission" date="2011-10" db="EMBL/GenBank/DDBJ databases">
        <authorList>
            <person name="Genoscope - CEA"/>
        </authorList>
    </citation>
    <scope>NUCLEOTIDE SEQUENCE [LARGE SCALE GENOMIC DNA]</scope>
    <source>
        <strain evidence="2 3">RCC 1105</strain>
    </source>
</reference>
<protein>
    <submittedName>
        <fullName evidence="2">Uncharacterized protein</fullName>
    </submittedName>
</protein>
<dbReference type="EMBL" id="FO082274">
    <property type="protein sequence ID" value="CCO16693.1"/>
    <property type="molecule type" value="Genomic_DNA"/>
</dbReference>
<evidence type="ECO:0000256" key="1">
    <source>
        <dbReference type="SAM" id="MobiDB-lite"/>
    </source>
</evidence>
<sequence>MAAKRPDGFKKSSSSEEFNKNKLNAQASLHKPNTLGYESDTNVVPSPALQANNENLKTTTERKKGTFFYA</sequence>
<accession>K8F558</accession>
<dbReference type="AlphaFoldDB" id="K8F558"/>
<proteinExistence type="predicted"/>
<evidence type="ECO:0000313" key="2">
    <source>
        <dbReference type="EMBL" id="CCO16693.1"/>
    </source>
</evidence>
<evidence type="ECO:0000313" key="3">
    <source>
        <dbReference type="Proteomes" id="UP000198341"/>
    </source>
</evidence>
<feature type="compositionally biased region" description="Polar residues" evidence="1">
    <location>
        <begin position="39"/>
        <end position="58"/>
    </location>
</feature>
<gene>
    <name evidence="2" type="ORF">Bathy05g01250</name>
</gene>
<organism evidence="2 3">
    <name type="scientific">Bathycoccus prasinos</name>
    <dbReference type="NCBI Taxonomy" id="41875"/>
    <lineage>
        <taxon>Eukaryota</taxon>
        <taxon>Viridiplantae</taxon>
        <taxon>Chlorophyta</taxon>
        <taxon>Mamiellophyceae</taxon>
        <taxon>Mamiellales</taxon>
        <taxon>Bathycoccaceae</taxon>
        <taxon>Bathycoccus</taxon>
    </lineage>
</organism>
<dbReference type="Proteomes" id="UP000198341">
    <property type="component" value="Chromosome 5"/>
</dbReference>
<feature type="compositionally biased region" description="Basic and acidic residues" evidence="1">
    <location>
        <begin position="1"/>
        <end position="20"/>
    </location>
</feature>
<keyword evidence="3" id="KW-1185">Reference proteome</keyword>
<dbReference type="GeneID" id="19015629"/>
<dbReference type="KEGG" id="bpg:Bathy05g01250"/>